<comment type="caution">
    <text evidence="10">The sequence shown here is derived from an EMBL/GenBank/DDBJ whole genome shotgun (WGS) entry which is preliminary data.</text>
</comment>
<dbReference type="Pfam" id="PF04121">
    <property type="entry name" value="Nup84_Nup100"/>
    <property type="match status" value="1"/>
</dbReference>
<proteinExistence type="inferred from homology"/>
<dbReference type="GO" id="GO:0031080">
    <property type="term" value="C:nuclear pore outer ring"/>
    <property type="evidence" value="ECO:0007669"/>
    <property type="project" value="TreeGrafter"/>
</dbReference>
<keyword evidence="3" id="KW-0509">mRNA transport</keyword>
<evidence type="ECO:0000256" key="9">
    <source>
        <dbReference type="RuleBase" id="RU365072"/>
    </source>
</evidence>
<protein>
    <recommendedName>
        <fullName evidence="9">Nuclear pore complex protein</fullName>
    </recommendedName>
</protein>
<keyword evidence="7 9" id="KW-0472">Membrane</keyword>
<keyword evidence="11" id="KW-1185">Reference proteome</keyword>
<reference evidence="10 11" key="1">
    <citation type="submission" date="2017-03" db="EMBL/GenBank/DDBJ databases">
        <title>Genome of the blue death feigning beetle - Asbolus verrucosus.</title>
        <authorList>
            <person name="Rider S.D."/>
        </authorList>
    </citation>
    <scope>NUCLEOTIDE SEQUENCE [LARGE SCALE GENOMIC DNA]</scope>
    <source>
        <strain evidence="10">Butters</strain>
        <tissue evidence="10">Head and leg muscle</tissue>
    </source>
</reference>
<dbReference type="InterPro" id="IPR007252">
    <property type="entry name" value="Nup84/Nup107"/>
</dbReference>
<evidence type="ECO:0000256" key="6">
    <source>
        <dbReference type="ARBA" id="ARBA00023132"/>
    </source>
</evidence>
<dbReference type="Gene3D" id="1.10.3450.20">
    <property type="match status" value="1"/>
</dbReference>
<dbReference type="GO" id="GO:0006606">
    <property type="term" value="P:protein import into nucleus"/>
    <property type="evidence" value="ECO:0007669"/>
    <property type="project" value="TreeGrafter"/>
</dbReference>
<evidence type="ECO:0000256" key="4">
    <source>
        <dbReference type="ARBA" id="ARBA00022927"/>
    </source>
</evidence>
<dbReference type="PANTHER" id="PTHR13003">
    <property type="entry name" value="NUP107-RELATED"/>
    <property type="match status" value="1"/>
</dbReference>
<dbReference type="GO" id="GO:0031965">
    <property type="term" value="C:nuclear membrane"/>
    <property type="evidence" value="ECO:0007669"/>
    <property type="project" value="UniProtKB-SubCell"/>
</dbReference>
<keyword evidence="5 9" id="KW-0811">Translocation</keyword>
<dbReference type="AlphaFoldDB" id="A0A482VHC8"/>
<gene>
    <name evidence="10" type="ORF">BDFB_010608</name>
</gene>
<dbReference type="GO" id="GO:0000973">
    <property type="term" value="P:post-transcriptional tethering of RNA polymerase II gene DNA at nuclear periphery"/>
    <property type="evidence" value="ECO:0007669"/>
    <property type="project" value="TreeGrafter"/>
</dbReference>
<dbReference type="OrthoDB" id="3098at2759"/>
<dbReference type="FunFam" id="1.10.3450.20:FF:000001">
    <property type="entry name" value="Nuclear pore complex protein"/>
    <property type="match status" value="1"/>
</dbReference>
<evidence type="ECO:0000313" key="10">
    <source>
        <dbReference type="EMBL" id="RZC31996.1"/>
    </source>
</evidence>
<keyword evidence="6 9" id="KW-0906">Nuclear pore complex</keyword>
<sequence length="850" mass="97074">MNNDLERSIRLLEDALSTPAKGLFRTSITSQKKEKPSMDLSLTLASHELQMLLESEGRSMYYDTMALLTEEDNTVAGSVIQSGSPWKSTMNNLYTEFADIFQTSSNGIEILDIAADLARCCSDALTVVQTLKSKVTISELPEEKWLENEQNNWRLLFVLYQDRLQVQNTVKDDFPEYVGTSEKNCVKYLFKRESLVRESQLVIDWLERNALERNDPILQDSDWTYSWEHTLHQLLAPESIAISSNVDIIKNIHPDSPQFENKSLHHLDVTNEKKLCQRIFTEIRCGNLEGAQELCSNTGHPWRAAMLEGWKLYHNPNVKDNYVEIEEDLDSPGCTKMDQGDVDSHYDDIEGNSSRDLWKLSALDYCKKTNLNIYEKAAVASLCGCLEAILPVCNTWEDYLWAYMKTMVDIRVESEIRDCIVKNYVPLPEEYWEQKLSLSEIFTILESSKNSTVCNESLEIDHIVQKHIILDEISKLITLLVQWSEDANVPTHSLRFFAHLILFFDNVGESSNRKSCEKVIEAYINRLSEMNETRLVALYVSKLSKRKQILIYAKHLETILENNQRKAALKYGEEYSLDVFAVTKRVVESISNQPSDIECPGNLQKKLTKADEIKISALDWLIFYEEQRAEALAQTNALIFKFLTLGKVEAAQLATNKIPQDSVEKILSEGEVDAEVNQTIKEFLSYKAYLDAQEAFNEWFKQYKNKPTPPASLPDNAQFTEKVAHEHRVSQYNAELERWKLTTSHSAKTAKTLLYNVLLFPQGWLAGGEEAAYLRSVCIPEVILLLYSILSESGLHEEAVRLADLIAAEKHALYKVYSKEKLGEILEKICESSVALLNAKKDPWGNPSTA</sequence>
<evidence type="ECO:0000256" key="8">
    <source>
        <dbReference type="ARBA" id="ARBA00023242"/>
    </source>
</evidence>
<dbReference type="EMBL" id="QDEB01100856">
    <property type="protein sequence ID" value="RZC31996.1"/>
    <property type="molecule type" value="Genomic_DNA"/>
</dbReference>
<comment type="subcellular location">
    <subcellularLocation>
        <location evidence="9">Nucleus</location>
        <location evidence="9">Nuclear pore complex</location>
    </subcellularLocation>
    <subcellularLocation>
        <location evidence="9">Nucleus membrane</location>
    </subcellularLocation>
</comment>
<dbReference type="PANTHER" id="PTHR13003:SF2">
    <property type="entry name" value="NUCLEAR PORE COMPLEX PROTEIN NUP107"/>
    <property type="match status" value="1"/>
</dbReference>
<name>A0A482VHC8_ASBVE</name>
<comment type="similarity">
    <text evidence="1 9">Belongs to the nucleoporin Nup84/Nup107 family.</text>
</comment>
<dbReference type="Proteomes" id="UP000292052">
    <property type="component" value="Unassembled WGS sequence"/>
</dbReference>
<dbReference type="GO" id="GO:0017056">
    <property type="term" value="F:structural constituent of nuclear pore"/>
    <property type="evidence" value="ECO:0007669"/>
    <property type="project" value="UniProtKB-UniRule"/>
</dbReference>
<evidence type="ECO:0000256" key="3">
    <source>
        <dbReference type="ARBA" id="ARBA00022816"/>
    </source>
</evidence>
<evidence type="ECO:0000313" key="11">
    <source>
        <dbReference type="Proteomes" id="UP000292052"/>
    </source>
</evidence>
<keyword evidence="8 9" id="KW-0539">Nucleus</keyword>
<dbReference type="Gene3D" id="1.20.190.50">
    <property type="match status" value="1"/>
</dbReference>
<evidence type="ECO:0000256" key="2">
    <source>
        <dbReference type="ARBA" id="ARBA00022448"/>
    </source>
</evidence>
<evidence type="ECO:0000256" key="5">
    <source>
        <dbReference type="ARBA" id="ARBA00023010"/>
    </source>
</evidence>
<accession>A0A482VHC8</accession>
<dbReference type="STRING" id="1661398.A0A482VHC8"/>
<comment type="subunit">
    <text evidence="9">Part of the nuclear pore complex (NPC).</text>
</comment>
<keyword evidence="2 9" id="KW-0813">Transport</keyword>
<evidence type="ECO:0000256" key="1">
    <source>
        <dbReference type="ARBA" id="ARBA00009510"/>
    </source>
</evidence>
<evidence type="ECO:0000256" key="7">
    <source>
        <dbReference type="ARBA" id="ARBA00023136"/>
    </source>
</evidence>
<comment type="function">
    <text evidence="9">Functions as a component of the nuclear pore complex (NPC).</text>
</comment>
<dbReference type="GO" id="GO:0006406">
    <property type="term" value="P:mRNA export from nucleus"/>
    <property type="evidence" value="ECO:0007669"/>
    <property type="project" value="TreeGrafter"/>
</dbReference>
<organism evidence="10 11">
    <name type="scientific">Asbolus verrucosus</name>
    <name type="common">Desert ironclad beetle</name>
    <dbReference type="NCBI Taxonomy" id="1661398"/>
    <lineage>
        <taxon>Eukaryota</taxon>
        <taxon>Metazoa</taxon>
        <taxon>Ecdysozoa</taxon>
        <taxon>Arthropoda</taxon>
        <taxon>Hexapoda</taxon>
        <taxon>Insecta</taxon>
        <taxon>Pterygota</taxon>
        <taxon>Neoptera</taxon>
        <taxon>Endopterygota</taxon>
        <taxon>Coleoptera</taxon>
        <taxon>Polyphaga</taxon>
        <taxon>Cucujiformia</taxon>
        <taxon>Tenebrionidae</taxon>
        <taxon>Pimeliinae</taxon>
        <taxon>Asbolus</taxon>
    </lineage>
</organism>
<keyword evidence="4" id="KW-0653">Protein transport</keyword>